<dbReference type="AlphaFoldDB" id="A0A397HT03"/>
<dbReference type="VEuPathDB" id="FungiDB:CDV56_102065"/>
<keyword evidence="4" id="KW-1185">Reference proteome</keyword>
<dbReference type="Proteomes" id="UP000215305">
    <property type="component" value="Unassembled WGS sequence"/>
</dbReference>
<evidence type="ECO:0000313" key="4">
    <source>
        <dbReference type="Proteomes" id="UP000215305"/>
    </source>
</evidence>
<dbReference type="GeneID" id="38124039"/>
<evidence type="ECO:0000313" key="3">
    <source>
        <dbReference type="EMBL" id="RHZ66329.1"/>
    </source>
</evidence>
<feature type="signal peptide" evidence="2">
    <location>
        <begin position="1"/>
        <end position="18"/>
    </location>
</feature>
<reference evidence="3" key="1">
    <citation type="submission" date="2018-08" db="EMBL/GenBank/DDBJ databases">
        <title>Draft genome sequence of azole-resistant Aspergillus thermomutatus (Neosartorya pseudofischeri) strain HMR AF 39, isolated from a human nasal aspirate.</title>
        <authorList>
            <person name="Parent-Michaud M."/>
            <person name="Dufresne P.J."/>
            <person name="Fournier E."/>
            <person name="Martineau C."/>
            <person name="Moreira S."/>
            <person name="Perkins V."/>
            <person name="De Repentigny L."/>
            <person name="Dufresne S.F."/>
        </authorList>
    </citation>
    <scope>NUCLEOTIDE SEQUENCE [LARGE SCALE GENOMIC DNA]</scope>
    <source>
        <strain evidence="3">HMR AF 39</strain>
    </source>
</reference>
<organism evidence="3 4">
    <name type="scientific">Aspergillus thermomutatus</name>
    <name type="common">Neosartorya pseudofischeri</name>
    <dbReference type="NCBI Taxonomy" id="41047"/>
    <lineage>
        <taxon>Eukaryota</taxon>
        <taxon>Fungi</taxon>
        <taxon>Dikarya</taxon>
        <taxon>Ascomycota</taxon>
        <taxon>Pezizomycotina</taxon>
        <taxon>Eurotiomycetes</taxon>
        <taxon>Eurotiomycetidae</taxon>
        <taxon>Eurotiales</taxon>
        <taxon>Aspergillaceae</taxon>
        <taxon>Aspergillus</taxon>
        <taxon>Aspergillus subgen. Fumigati</taxon>
    </lineage>
</organism>
<dbReference type="EMBL" id="NKHU02000012">
    <property type="protein sequence ID" value="RHZ66329.1"/>
    <property type="molecule type" value="Genomic_DNA"/>
</dbReference>
<accession>A0A397HT03</accession>
<protein>
    <recommendedName>
        <fullName evidence="5">Extracellular membrane protein CFEM domain-containing protein</fullName>
    </recommendedName>
</protein>
<feature type="region of interest" description="Disordered" evidence="1">
    <location>
        <begin position="110"/>
        <end position="157"/>
    </location>
</feature>
<keyword evidence="2" id="KW-0732">Signal</keyword>
<proteinExistence type="predicted"/>
<name>A0A397HT03_ASPTH</name>
<sequence>MKFNNIIAISSLLVLATAQSTTTTSTAASTTTSLSPEASCAAKCASGDVCCVAGCYKVPCPSDQQANDTISCVAACPQGSGTPSDTDKYASCQSSCYSSHFFPATMTNAGSSGTGVSSNDATTTGSGSSSSETGSSGSGSSKTSGSSSTGTSSGSNASTTANAAAVSQLQLGVSAAGLLGFVLAAWALPWQFQTEIIGHVAGAFNIVDANGTWTLDYLGIKPEDLT</sequence>
<comment type="caution">
    <text evidence="3">The sequence shown here is derived from an EMBL/GenBank/DDBJ whole genome shotgun (WGS) entry which is preliminary data.</text>
</comment>
<evidence type="ECO:0000256" key="1">
    <source>
        <dbReference type="SAM" id="MobiDB-lite"/>
    </source>
</evidence>
<dbReference type="OrthoDB" id="5597238at2759"/>
<feature type="compositionally biased region" description="Low complexity" evidence="1">
    <location>
        <begin position="117"/>
        <end position="157"/>
    </location>
</feature>
<feature type="chain" id="PRO_5017297019" description="Extracellular membrane protein CFEM domain-containing protein" evidence="2">
    <location>
        <begin position="19"/>
        <end position="226"/>
    </location>
</feature>
<dbReference type="RefSeq" id="XP_026618177.1">
    <property type="nucleotide sequence ID" value="XM_026755684.1"/>
</dbReference>
<evidence type="ECO:0008006" key="5">
    <source>
        <dbReference type="Google" id="ProtNLM"/>
    </source>
</evidence>
<gene>
    <name evidence="3" type="ORF">CDV56_102065</name>
</gene>
<dbReference type="STRING" id="41047.A0A397HT03"/>
<evidence type="ECO:0000256" key="2">
    <source>
        <dbReference type="SAM" id="SignalP"/>
    </source>
</evidence>